<keyword evidence="3" id="KW-1185">Reference proteome</keyword>
<evidence type="ECO:0000313" key="3">
    <source>
        <dbReference type="Proteomes" id="UP000092666"/>
    </source>
</evidence>
<evidence type="ECO:0000256" key="1">
    <source>
        <dbReference type="SAM" id="MobiDB-lite"/>
    </source>
</evidence>
<sequence>MSHGHANGARPTLLIARKSGKLYVIPITHATAASSAASASANAPNADTTHRHAPFGHGNEPEGGFDKIIDPSVVLPQVLLGGEESVRDLHWLDPIVLASSAGYEDAVGAQGGNGGQKLDEGAVQRLWEGWFIDDPRRSLSLSAFNERVAECEMQVMRSLTVVGNGKTYKSVIEKKVCKRQEQLQHQASSAGKMVEIGGLKTCVGLAEGWKLKGNE</sequence>
<name>A0A1B9GL01_9TREE</name>
<dbReference type="EMBL" id="KV700132">
    <property type="protein sequence ID" value="OCF31643.1"/>
    <property type="molecule type" value="Genomic_DNA"/>
</dbReference>
<gene>
    <name evidence="2" type="ORF">I316_06648</name>
</gene>
<reference evidence="2 3" key="1">
    <citation type="submission" date="2013-07" db="EMBL/GenBank/DDBJ databases">
        <title>The Genome Sequence of Cryptococcus heveanensis BCC8398.</title>
        <authorList>
            <consortium name="The Broad Institute Genome Sequencing Platform"/>
            <person name="Cuomo C."/>
            <person name="Litvintseva A."/>
            <person name="Chen Y."/>
            <person name="Heitman J."/>
            <person name="Sun S."/>
            <person name="Springer D."/>
            <person name="Dromer F."/>
            <person name="Young S.K."/>
            <person name="Zeng Q."/>
            <person name="Gargeya S."/>
            <person name="Fitzgerald M."/>
            <person name="Abouelleil A."/>
            <person name="Alvarado L."/>
            <person name="Berlin A.M."/>
            <person name="Chapman S.B."/>
            <person name="Dewar J."/>
            <person name="Goldberg J."/>
            <person name="Griggs A."/>
            <person name="Gujja S."/>
            <person name="Hansen M."/>
            <person name="Howarth C."/>
            <person name="Imamovic A."/>
            <person name="Larimer J."/>
            <person name="McCowan C."/>
            <person name="Murphy C."/>
            <person name="Pearson M."/>
            <person name="Priest M."/>
            <person name="Roberts A."/>
            <person name="Saif S."/>
            <person name="Shea T."/>
            <person name="Sykes S."/>
            <person name="Wortman J."/>
            <person name="Nusbaum C."/>
            <person name="Birren B."/>
        </authorList>
    </citation>
    <scope>NUCLEOTIDE SEQUENCE [LARGE SCALE GENOMIC DNA]</scope>
    <source>
        <strain evidence="2 3">BCC8398</strain>
    </source>
</reference>
<dbReference type="AlphaFoldDB" id="A0A1B9GL01"/>
<feature type="region of interest" description="Disordered" evidence="1">
    <location>
        <begin position="34"/>
        <end position="61"/>
    </location>
</feature>
<proteinExistence type="predicted"/>
<dbReference type="OrthoDB" id="2571236at2759"/>
<dbReference type="Proteomes" id="UP000092666">
    <property type="component" value="Unassembled WGS sequence"/>
</dbReference>
<feature type="compositionally biased region" description="Low complexity" evidence="1">
    <location>
        <begin position="34"/>
        <end position="46"/>
    </location>
</feature>
<organism evidence="2 3">
    <name type="scientific">Kwoniella heveanensis BCC8398</name>
    <dbReference type="NCBI Taxonomy" id="1296120"/>
    <lineage>
        <taxon>Eukaryota</taxon>
        <taxon>Fungi</taxon>
        <taxon>Dikarya</taxon>
        <taxon>Basidiomycota</taxon>
        <taxon>Agaricomycotina</taxon>
        <taxon>Tremellomycetes</taxon>
        <taxon>Tremellales</taxon>
        <taxon>Cryptococcaceae</taxon>
        <taxon>Kwoniella</taxon>
    </lineage>
</organism>
<reference evidence="3" key="2">
    <citation type="submission" date="2013-12" db="EMBL/GenBank/DDBJ databases">
        <title>Evolution of pathogenesis and genome organization in the Tremellales.</title>
        <authorList>
            <person name="Cuomo C."/>
            <person name="Litvintseva A."/>
            <person name="Heitman J."/>
            <person name="Chen Y."/>
            <person name="Sun S."/>
            <person name="Springer D."/>
            <person name="Dromer F."/>
            <person name="Young S."/>
            <person name="Zeng Q."/>
            <person name="Chapman S."/>
            <person name="Gujja S."/>
            <person name="Saif S."/>
            <person name="Birren B."/>
        </authorList>
    </citation>
    <scope>NUCLEOTIDE SEQUENCE [LARGE SCALE GENOMIC DNA]</scope>
    <source>
        <strain evidence="3">BCC8398</strain>
    </source>
</reference>
<evidence type="ECO:0000313" key="2">
    <source>
        <dbReference type="EMBL" id="OCF31643.1"/>
    </source>
</evidence>
<protein>
    <submittedName>
        <fullName evidence="2">Uncharacterized protein</fullName>
    </submittedName>
</protein>
<accession>A0A1B9GL01</accession>